<gene>
    <name evidence="3" type="ORF">Tcan_10829</name>
</gene>
<reference evidence="3 4" key="1">
    <citation type="submission" date="2014-11" db="EMBL/GenBank/DDBJ databases">
        <title>Genetic blueprint of the zoonotic pathogen Toxocara canis.</title>
        <authorList>
            <person name="Zhu X.-Q."/>
            <person name="Korhonen P.K."/>
            <person name="Cai H."/>
            <person name="Young N.D."/>
            <person name="Nejsum P."/>
            <person name="von Samson-Himmelstjerna G."/>
            <person name="Boag P.R."/>
            <person name="Tan P."/>
            <person name="Li Q."/>
            <person name="Min J."/>
            <person name="Yang Y."/>
            <person name="Wang X."/>
            <person name="Fang X."/>
            <person name="Hall R.S."/>
            <person name="Hofmann A."/>
            <person name="Sternberg P.W."/>
            <person name="Jex A.R."/>
            <person name="Gasser R.B."/>
        </authorList>
    </citation>
    <scope>NUCLEOTIDE SEQUENCE [LARGE SCALE GENOMIC DNA]</scope>
    <source>
        <strain evidence="3">PN_DK_2014</strain>
    </source>
</reference>
<name>A0A0B2UX31_TOXCA</name>
<evidence type="ECO:0000256" key="1">
    <source>
        <dbReference type="ARBA" id="ARBA00006803"/>
    </source>
</evidence>
<feature type="transmembrane region" description="Helical" evidence="2">
    <location>
        <begin position="43"/>
        <end position="66"/>
    </location>
</feature>
<dbReference type="InterPro" id="IPR052854">
    <property type="entry name" value="Serpentine_rcpt_epsilon"/>
</dbReference>
<dbReference type="Proteomes" id="UP000031036">
    <property type="component" value="Unassembled WGS sequence"/>
</dbReference>
<dbReference type="GO" id="GO:0016020">
    <property type="term" value="C:membrane"/>
    <property type="evidence" value="ECO:0007669"/>
    <property type="project" value="InterPro"/>
</dbReference>
<keyword evidence="2" id="KW-0472">Membrane</keyword>
<feature type="transmembrane region" description="Helical" evidence="2">
    <location>
        <begin position="138"/>
        <end position="158"/>
    </location>
</feature>
<keyword evidence="2" id="KW-1133">Transmembrane helix</keyword>
<dbReference type="GO" id="GO:0007606">
    <property type="term" value="P:sensory perception of chemical stimulus"/>
    <property type="evidence" value="ECO:0007669"/>
    <property type="project" value="InterPro"/>
</dbReference>
<proteinExistence type="inferred from homology"/>
<evidence type="ECO:0000313" key="4">
    <source>
        <dbReference type="Proteomes" id="UP000031036"/>
    </source>
</evidence>
<protein>
    <submittedName>
        <fullName evidence="3">Uncharacterized protein</fullName>
    </submittedName>
</protein>
<dbReference type="AlphaFoldDB" id="A0A0B2UX31"/>
<dbReference type="InterPro" id="IPR004151">
    <property type="entry name" value="7TM_GPCR_serpentine_rcpt_Sre"/>
</dbReference>
<feature type="transmembrane region" description="Helical" evidence="2">
    <location>
        <begin position="98"/>
        <end position="123"/>
    </location>
</feature>
<evidence type="ECO:0000256" key="2">
    <source>
        <dbReference type="SAM" id="Phobius"/>
    </source>
</evidence>
<keyword evidence="2" id="KW-0812">Transmembrane</keyword>
<accession>A0A0B2UX31</accession>
<comment type="similarity">
    <text evidence="1">Belongs to the nematode receptor-like protein sre family.</text>
</comment>
<dbReference type="PANTHER" id="PTHR47518">
    <property type="entry name" value="SERPENTINE RECEPTOR CLASS EPSILON-13-RELATED"/>
    <property type="match status" value="1"/>
</dbReference>
<dbReference type="Pfam" id="PF03125">
    <property type="entry name" value="Sre"/>
    <property type="match status" value="1"/>
</dbReference>
<keyword evidence="4" id="KW-1185">Reference proteome</keyword>
<evidence type="ECO:0000313" key="3">
    <source>
        <dbReference type="EMBL" id="KHN73983.1"/>
    </source>
</evidence>
<comment type="caution">
    <text evidence="3">The sequence shown here is derived from an EMBL/GenBank/DDBJ whole genome shotgun (WGS) entry which is preliminary data.</text>
</comment>
<dbReference type="EMBL" id="JPKZ01002986">
    <property type="protein sequence ID" value="KHN73983.1"/>
    <property type="molecule type" value="Genomic_DNA"/>
</dbReference>
<dbReference type="PANTHER" id="PTHR47518:SF9">
    <property type="entry name" value="SERPENTINE RECEPTOR, CLASS T"/>
    <property type="match status" value="1"/>
</dbReference>
<dbReference type="OrthoDB" id="10580926at2759"/>
<sequence>MLGVSTQMGIIIDIKNALEFTNVVEVPATTTAFLILDNIHYKLLIPSVILTVMDAAAIILGSCVCYKNKKIYKHAFKSGTHELTARYQTAENIRTTRLIAPVLAIQFVSKILVVGIFYFVLVFANDNSHEFTEMFCRIGAIIVAFFIAIWPWLIILRYPPYRNRMKKHKTTPECFDPCTIKNVNGMRIAKNQCANEHFQQLNKFWNLDPSPTVLHQR</sequence>
<organism evidence="3 4">
    <name type="scientific">Toxocara canis</name>
    <name type="common">Canine roundworm</name>
    <dbReference type="NCBI Taxonomy" id="6265"/>
    <lineage>
        <taxon>Eukaryota</taxon>
        <taxon>Metazoa</taxon>
        <taxon>Ecdysozoa</taxon>
        <taxon>Nematoda</taxon>
        <taxon>Chromadorea</taxon>
        <taxon>Rhabditida</taxon>
        <taxon>Spirurina</taxon>
        <taxon>Ascaridomorpha</taxon>
        <taxon>Ascaridoidea</taxon>
        <taxon>Toxocaridae</taxon>
        <taxon>Toxocara</taxon>
    </lineage>
</organism>